<keyword evidence="3" id="KW-1185">Reference proteome</keyword>
<dbReference type="EMBL" id="CBXI010000044">
    <property type="protein sequence ID" value="CDL92804.1"/>
    <property type="molecule type" value="Genomic_DNA"/>
</dbReference>
<keyword evidence="1" id="KW-0812">Transmembrane</keyword>
<evidence type="ECO:0000256" key="1">
    <source>
        <dbReference type="SAM" id="Phobius"/>
    </source>
</evidence>
<evidence type="ECO:0000313" key="2">
    <source>
        <dbReference type="EMBL" id="CDL92804.1"/>
    </source>
</evidence>
<organism evidence="2 3">
    <name type="scientific">Clostridium tyrobutyricum DIVETGP</name>
    <dbReference type="NCBI Taxonomy" id="1408889"/>
    <lineage>
        <taxon>Bacteria</taxon>
        <taxon>Bacillati</taxon>
        <taxon>Bacillota</taxon>
        <taxon>Clostridia</taxon>
        <taxon>Eubacteriales</taxon>
        <taxon>Clostridiaceae</taxon>
        <taxon>Clostridium</taxon>
    </lineage>
</organism>
<dbReference type="GeneID" id="29419975"/>
<comment type="caution">
    <text evidence="2">The sequence shown here is derived from an EMBL/GenBank/DDBJ whole genome shotgun (WGS) entry which is preliminary data.</text>
</comment>
<sequence length="268" mass="29917">MNFLLQLLLKACIETISFTGIIILIGLFLGILRNYSIRNFQRSLGSKSIMLTGVIGVPVHELSHAVAALVFRHNIMSIKLFQRPDAYGVMGYVEHSYNQNSIYQQVGNFFIGVAPILGGIGSMIALMYILIPETYESFIHIMGRNIHLETLDKSAITIILNSYWKLVKAIFSIDNFQNPYFYIFLFVSICICSHIALSSADIKGASSGLGIIFLVFLILNALGIAKYIDTFNIIKYNIVITSLLIVSVIFSLITFFISLVLLTIRKGV</sequence>
<feature type="transmembrane region" description="Helical" evidence="1">
    <location>
        <begin position="180"/>
        <end position="197"/>
    </location>
</feature>
<name>W6NB88_CLOTY</name>
<feature type="transmembrane region" description="Helical" evidence="1">
    <location>
        <begin position="109"/>
        <end position="131"/>
    </location>
</feature>
<reference evidence="2 3" key="1">
    <citation type="journal article" date="2015" name="Genome Announc.">
        <title>Draft Genome Sequence of Clostridium tyrobutyricum Strain DIVETGP, Isolated from Cow's Milk for Grana Padano Production.</title>
        <authorList>
            <person name="Soggiu A."/>
            <person name="Piras C."/>
            <person name="Gaiarsa S."/>
            <person name="Sassera D."/>
            <person name="Roncada P."/>
            <person name="Bendixen E."/>
            <person name="Brasca M."/>
            <person name="Bonizzi L."/>
        </authorList>
    </citation>
    <scope>NUCLEOTIDE SEQUENCE [LARGE SCALE GENOMIC DNA]</scope>
    <source>
        <strain evidence="2 3">DIVETGP</strain>
    </source>
</reference>
<dbReference type="AlphaFoldDB" id="W6NB88"/>
<keyword evidence="1" id="KW-0472">Membrane</keyword>
<evidence type="ECO:0000313" key="3">
    <source>
        <dbReference type="Proteomes" id="UP000019482"/>
    </source>
</evidence>
<gene>
    <name evidence="2" type="ORF">CTDIVETGP_2874</name>
</gene>
<accession>W6NB88</accession>
<dbReference type="OrthoDB" id="258743at2"/>
<feature type="transmembrane region" description="Helical" evidence="1">
    <location>
        <begin position="240"/>
        <end position="264"/>
    </location>
</feature>
<dbReference type="Proteomes" id="UP000019482">
    <property type="component" value="Unassembled WGS sequence"/>
</dbReference>
<protein>
    <submittedName>
        <fullName evidence="2">Predicted membrane protein</fullName>
    </submittedName>
</protein>
<proteinExistence type="predicted"/>
<feature type="transmembrane region" description="Helical" evidence="1">
    <location>
        <begin position="209"/>
        <end position="228"/>
    </location>
</feature>
<dbReference type="RefSeq" id="WP_017894503.1">
    <property type="nucleotide sequence ID" value="NZ_CBXI010000044.1"/>
</dbReference>
<keyword evidence="1" id="KW-1133">Transmembrane helix</keyword>
<feature type="transmembrane region" description="Helical" evidence="1">
    <location>
        <begin position="7"/>
        <end position="29"/>
    </location>
</feature>